<keyword evidence="3" id="KW-1185">Reference proteome</keyword>
<evidence type="ECO:0000256" key="1">
    <source>
        <dbReference type="SAM" id="SignalP"/>
    </source>
</evidence>
<dbReference type="Gene3D" id="2.60.40.10">
    <property type="entry name" value="Immunoglobulins"/>
    <property type="match status" value="1"/>
</dbReference>
<reference evidence="2 3" key="1">
    <citation type="submission" date="2023-08" db="EMBL/GenBank/DDBJ databases">
        <title>Pseudoalteromonas haloplanktis LL1 genome.</title>
        <authorList>
            <person name="Wu S."/>
        </authorList>
    </citation>
    <scope>NUCLEOTIDE SEQUENCE [LARGE SCALE GENOMIC DNA]</scope>
    <source>
        <strain evidence="2 3">LL1</strain>
    </source>
</reference>
<evidence type="ECO:0000313" key="3">
    <source>
        <dbReference type="Proteomes" id="UP001226574"/>
    </source>
</evidence>
<accession>A0ABU1BAA3</accession>
<evidence type="ECO:0000313" key="2">
    <source>
        <dbReference type="EMBL" id="MDQ9091300.1"/>
    </source>
</evidence>
<evidence type="ECO:0008006" key="4">
    <source>
        <dbReference type="Google" id="ProtNLM"/>
    </source>
</evidence>
<comment type="caution">
    <text evidence="2">The sequence shown here is derived from an EMBL/GenBank/DDBJ whole genome shotgun (WGS) entry which is preliminary data.</text>
</comment>
<feature type="chain" id="PRO_5046745568" description="P pilus assembly protein, chaperone PapD" evidence="1">
    <location>
        <begin position="20"/>
        <end position="232"/>
    </location>
</feature>
<feature type="signal peptide" evidence="1">
    <location>
        <begin position="1"/>
        <end position="19"/>
    </location>
</feature>
<gene>
    <name evidence="2" type="ORF">RC083_06805</name>
</gene>
<dbReference type="RefSeq" id="WP_309038673.1">
    <property type="nucleotide sequence ID" value="NZ_JAVIFY010000004.1"/>
</dbReference>
<organism evidence="2 3">
    <name type="scientific">Pseudoalteromonas haloplanktis</name>
    <name type="common">Alteromonas haloplanktis</name>
    <dbReference type="NCBI Taxonomy" id="228"/>
    <lineage>
        <taxon>Bacteria</taxon>
        <taxon>Pseudomonadati</taxon>
        <taxon>Pseudomonadota</taxon>
        <taxon>Gammaproteobacteria</taxon>
        <taxon>Alteromonadales</taxon>
        <taxon>Pseudoalteromonadaceae</taxon>
        <taxon>Pseudoalteromonas</taxon>
    </lineage>
</organism>
<dbReference type="EMBL" id="JAVIFY010000004">
    <property type="protein sequence ID" value="MDQ9091300.1"/>
    <property type="molecule type" value="Genomic_DNA"/>
</dbReference>
<protein>
    <recommendedName>
        <fullName evidence="4">P pilus assembly protein, chaperone PapD</fullName>
    </recommendedName>
</protein>
<sequence>MIKRIAFLVLLVSTFNASALTIDSMLLVADKGGNGAFSLSNDLSDTNFIKGSISQVNVVNGEIEEVKYTEDNLTDWEVTLTHPKLILEPGRTKQVGVRSLCSKECSFSEDHVYKVLFEPTPYDPEGKLESKVSVNFGYAPLFIIPAQESKINYSIQHLGDQLMIDNTGNTYIRVVINECSNEVTQGCKATFTVLAGRHRAFNLPDVVINKNVKAIIVNHDESYRQTRFIELE</sequence>
<dbReference type="InterPro" id="IPR013783">
    <property type="entry name" value="Ig-like_fold"/>
</dbReference>
<proteinExistence type="predicted"/>
<keyword evidence="1" id="KW-0732">Signal</keyword>
<name>A0ABU1BAA3_PSEHA</name>
<dbReference type="Proteomes" id="UP001226574">
    <property type="component" value="Unassembled WGS sequence"/>
</dbReference>